<dbReference type="RefSeq" id="WP_143753720.1">
    <property type="nucleotide sequence ID" value="NZ_FCOG02000028.1"/>
</dbReference>
<dbReference type="AlphaFoldDB" id="A0A7Z7IGF8"/>
<organism evidence="2 3">
    <name type="scientific">Caballeronia arationis</name>
    <dbReference type="NCBI Taxonomy" id="1777142"/>
    <lineage>
        <taxon>Bacteria</taxon>
        <taxon>Pseudomonadati</taxon>
        <taxon>Pseudomonadota</taxon>
        <taxon>Betaproteobacteria</taxon>
        <taxon>Burkholderiales</taxon>
        <taxon>Burkholderiaceae</taxon>
        <taxon>Caballeronia</taxon>
    </lineage>
</organism>
<accession>A0A7Z7IGF8</accession>
<evidence type="ECO:0000313" key="2">
    <source>
        <dbReference type="EMBL" id="SOE88802.1"/>
    </source>
</evidence>
<name>A0A7Z7IGF8_9BURK</name>
<proteinExistence type="predicted"/>
<reference evidence="2 3" key="1">
    <citation type="submission" date="2017-09" db="EMBL/GenBank/DDBJ databases">
        <authorList>
            <person name="Varghese N."/>
            <person name="Submissions S."/>
        </authorList>
    </citation>
    <scope>NUCLEOTIDE SEQUENCE [LARGE SCALE GENOMIC DNA]</scope>
    <source>
        <strain evidence="2 3">OK806</strain>
    </source>
</reference>
<feature type="region of interest" description="Disordered" evidence="1">
    <location>
        <begin position="161"/>
        <end position="222"/>
    </location>
</feature>
<dbReference type="OrthoDB" id="8965687at2"/>
<dbReference type="EMBL" id="OCSU01000003">
    <property type="protein sequence ID" value="SOE88802.1"/>
    <property type="molecule type" value="Genomic_DNA"/>
</dbReference>
<dbReference type="Proteomes" id="UP000219522">
    <property type="component" value="Unassembled WGS sequence"/>
</dbReference>
<feature type="compositionally biased region" description="Basic residues" evidence="1">
    <location>
        <begin position="162"/>
        <end position="171"/>
    </location>
</feature>
<evidence type="ECO:0008006" key="4">
    <source>
        <dbReference type="Google" id="ProtNLM"/>
    </source>
</evidence>
<comment type="caution">
    <text evidence="2">The sequence shown here is derived from an EMBL/GenBank/DDBJ whole genome shotgun (WGS) entry which is preliminary data.</text>
</comment>
<gene>
    <name evidence="2" type="ORF">SAMN05446927_7425</name>
</gene>
<sequence length="317" mass="34743">MTFTTLASVALMPELGPAWPLAFVLADMVRDRKDDKLFPSIDHLCARTGFSRAQVKRHFATLRKLGILIDTGKRVGKTGRIHAYEFHVPPLAALRNKMKERLAQRSLPDDHDEPSNGLTAEPITVTGNGLTDEPINGVKWAHLPNGKGLICSSLMGSPVSHIHGKSTRLKHTGQERHSHAPLNTRAREVPPSASAASLPDDNNERERTKKAPTVQRSKKSALLSQGDALTPLEVRERTKSMASYLRALGVIKRTAVPAVIKQWAADPRVNIGMLAEAFTVYATDRDPNARESICEFASMVTGLLCARSVKRSKGDRS</sequence>
<feature type="region of interest" description="Disordered" evidence="1">
    <location>
        <begin position="103"/>
        <end position="131"/>
    </location>
</feature>
<evidence type="ECO:0000313" key="3">
    <source>
        <dbReference type="Proteomes" id="UP000219522"/>
    </source>
</evidence>
<keyword evidence="3" id="KW-1185">Reference proteome</keyword>
<evidence type="ECO:0000256" key="1">
    <source>
        <dbReference type="SAM" id="MobiDB-lite"/>
    </source>
</evidence>
<protein>
    <recommendedName>
        <fullName evidence="4">Helix-turn-helix domain protein</fullName>
    </recommendedName>
</protein>
<dbReference type="Pfam" id="PF13730">
    <property type="entry name" value="HTH_36"/>
    <property type="match status" value="1"/>
</dbReference>